<dbReference type="AlphaFoldDB" id="A0A498KCB2"/>
<feature type="transmembrane region" description="Helical" evidence="6">
    <location>
        <begin position="86"/>
        <end position="109"/>
    </location>
</feature>
<sequence>MADRVHPRDPPLHNETAPFPYTASPESPRKPSPPESEKPVPPPGTYVIQIPKDQVYRVPPPENATRYKNYTRQNPRRSSCRCCFCWLFGLVAALIFLSAAAAGIFYLVVRPKSPNYSIDSIAFRGFNLTAPSPSPSYAISPEIQVTVRAQNPNKKIGIYYGKKSSVKLFYSDVKLCDGALPAFYQPLKNVTVFQTALKGSGIELTSAAQQGLVDAQKQGKVPLGLDIRMPVRIKVGPIKTWTINVKVGCDLTVDKLTTEAKIVSKDCDYSVDPW</sequence>
<name>A0A498KCB2_MALDO</name>
<accession>A0A498KCB2</accession>
<dbReference type="GO" id="GO:0098542">
    <property type="term" value="P:defense response to other organism"/>
    <property type="evidence" value="ECO:0007669"/>
    <property type="project" value="InterPro"/>
</dbReference>
<dbReference type="PANTHER" id="PTHR31234">
    <property type="entry name" value="LATE EMBRYOGENESIS ABUNDANT (LEA) HYDROXYPROLINE-RICH GLYCOPROTEIN FAMILY"/>
    <property type="match status" value="1"/>
</dbReference>
<dbReference type="InterPro" id="IPR004864">
    <property type="entry name" value="LEA_2"/>
</dbReference>
<evidence type="ECO:0000256" key="5">
    <source>
        <dbReference type="SAM" id="MobiDB-lite"/>
    </source>
</evidence>
<dbReference type="PANTHER" id="PTHR31234:SF2">
    <property type="entry name" value="OS05G0199100 PROTEIN"/>
    <property type="match status" value="1"/>
</dbReference>
<dbReference type="GO" id="GO:0005886">
    <property type="term" value="C:plasma membrane"/>
    <property type="evidence" value="ECO:0007669"/>
    <property type="project" value="TreeGrafter"/>
</dbReference>
<evidence type="ECO:0000256" key="1">
    <source>
        <dbReference type="ARBA" id="ARBA00004167"/>
    </source>
</evidence>
<evidence type="ECO:0000256" key="3">
    <source>
        <dbReference type="ARBA" id="ARBA00022989"/>
    </source>
</evidence>
<keyword evidence="3 6" id="KW-1133">Transmembrane helix</keyword>
<keyword evidence="9" id="KW-1185">Reference proteome</keyword>
<feature type="region of interest" description="Disordered" evidence="5">
    <location>
        <begin position="1"/>
        <end position="44"/>
    </location>
</feature>
<organism evidence="8 9">
    <name type="scientific">Malus domestica</name>
    <name type="common">Apple</name>
    <name type="synonym">Pyrus malus</name>
    <dbReference type="NCBI Taxonomy" id="3750"/>
    <lineage>
        <taxon>Eukaryota</taxon>
        <taxon>Viridiplantae</taxon>
        <taxon>Streptophyta</taxon>
        <taxon>Embryophyta</taxon>
        <taxon>Tracheophyta</taxon>
        <taxon>Spermatophyta</taxon>
        <taxon>Magnoliopsida</taxon>
        <taxon>eudicotyledons</taxon>
        <taxon>Gunneridae</taxon>
        <taxon>Pentapetalae</taxon>
        <taxon>rosids</taxon>
        <taxon>fabids</taxon>
        <taxon>Rosales</taxon>
        <taxon>Rosaceae</taxon>
        <taxon>Amygdaloideae</taxon>
        <taxon>Maleae</taxon>
        <taxon>Malus</taxon>
    </lineage>
</organism>
<keyword evidence="2 6" id="KW-0812">Transmembrane</keyword>
<comment type="caution">
    <text evidence="8">The sequence shown here is derived from an EMBL/GenBank/DDBJ whole genome shotgun (WGS) entry which is preliminary data.</text>
</comment>
<keyword evidence="4 6" id="KW-0472">Membrane</keyword>
<feature type="compositionally biased region" description="Basic and acidic residues" evidence="5">
    <location>
        <begin position="1"/>
        <end position="12"/>
    </location>
</feature>
<proteinExistence type="predicted"/>
<comment type="subcellular location">
    <subcellularLocation>
        <location evidence="1">Membrane</location>
        <topology evidence="1">Single-pass membrane protein</topology>
    </subcellularLocation>
</comment>
<reference evidence="8 9" key="1">
    <citation type="submission" date="2018-10" db="EMBL/GenBank/DDBJ databases">
        <title>A high-quality apple genome assembly.</title>
        <authorList>
            <person name="Hu J."/>
        </authorList>
    </citation>
    <scope>NUCLEOTIDE SEQUENCE [LARGE SCALE GENOMIC DNA]</scope>
    <source>
        <strain evidence="9">cv. HFTH1</strain>
        <tissue evidence="8">Young leaf</tissue>
    </source>
</reference>
<evidence type="ECO:0000256" key="6">
    <source>
        <dbReference type="SAM" id="Phobius"/>
    </source>
</evidence>
<dbReference type="Pfam" id="PF03168">
    <property type="entry name" value="LEA_2"/>
    <property type="match status" value="1"/>
</dbReference>
<dbReference type="InterPro" id="IPR044839">
    <property type="entry name" value="NDR1-like"/>
</dbReference>
<dbReference type="Proteomes" id="UP000290289">
    <property type="component" value="Chromosome 3"/>
</dbReference>
<dbReference type="OrthoDB" id="1849707at2759"/>
<evidence type="ECO:0000313" key="9">
    <source>
        <dbReference type="Proteomes" id="UP000290289"/>
    </source>
</evidence>
<evidence type="ECO:0000313" key="8">
    <source>
        <dbReference type="EMBL" id="RXI03112.1"/>
    </source>
</evidence>
<evidence type="ECO:0000256" key="4">
    <source>
        <dbReference type="ARBA" id="ARBA00023136"/>
    </source>
</evidence>
<dbReference type="EMBL" id="RDQH01000329">
    <property type="protein sequence ID" value="RXI03112.1"/>
    <property type="molecule type" value="Genomic_DNA"/>
</dbReference>
<evidence type="ECO:0000259" key="7">
    <source>
        <dbReference type="Pfam" id="PF03168"/>
    </source>
</evidence>
<feature type="compositionally biased region" description="Pro residues" evidence="5">
    <location>
        <begin position="30"/>
        <end position="44"/>
    </location>
</feature>
<evidence type="ECO:0000256" key="2">
    <source>
        <dbReference type="ARBA" id="ARBA00022692"/>
    </source>
</evidence>
<feature type="domain" description="Late embryogenesis abundant protein LEA-2 subgroup" evidence="7">
    <location>
        <begin position="146"/>
        <end position="249"/>
    </location>
</feature>
<protein>
    <recommendedName>
        <fullName evidence="7">Late embryogenesis abundant protein LEA-2 subgroup domain-containing protein</fullName>
    </recommendedName>
</protein>
<gene>
    <name evidence="8" type="ORF">DVH24_003764</name>
</gene>